<gene>
    <name evidence="1" type="ORF">MsAg5_16560</name>
</gene>
<dbReference type="EMBL" id="JAWDKD010000022">
    <property type="protein sequence ID" value="MDV0447743.1"/>
    <property type="molecule type" value="Genomic_DNA"/>
</dbReference>
<protein>
    <submittedName>
        <fullName evidence="1">Uncharacterized protein</fullName>
    </submittedName>
</protein>
<keyword evidence="2" id="KW-1185">Reference proteome</keyword>
<evidence type="ECO:0000313" key="2">
    <source>
        <dbReference type="Proteomes" id="UP001271789"/>
    </source>
</evidence>
<evidence type="ECO:0000313" key="1">
    <source>
        <dbReference type="EMBL" id="MDV0447743.1"/>
    </source>
</evidence>
<organism evidence="1 2">
    <name type="scientific">Methanolapillus africanus</name>
    <dbReference type="NCBI Taxonomy" id="3028297"/>
    <lineage>
        <taxon>Archaea</taxon>
        <taxon>Methanobacteriati</taxon>
        <taxon>Methanobacteriota</taxon>
        <taxon>Stenosarchaea group</taxon>
        <taxon>Methanomicrobia</taxon>
        <taxon>Methanosarcinales</taxon>
        <taxon>Methanosarcinaceae</taxon>
        <taxon>Methanolapillus</taxon>
    </lineage>
</organism>
<name>A0AAE4SEL1_9EURY</name>
<comment type="caution">
    <text evidence="1">The sequence shown here is derived from an EMBL/GenBank/DDBJ whole genome shotgun (WGS) entry which is preliminary data.</text>
</comment>
<accession>A0AAE4SEL1</accession>
<dbReference type="Proteomes" id="UP001271789">
    <property type="component" value="Unassembled WGS sequence"/>
</dbReference>
<dbReference type="RefSeq" id="WP_338100191.1">
    <property type="nucleotide sequence ID" value="NZ_JAWDKD010000022.1"/>
</dbReference>
<sequence length="247" mass="27239">MNNKNIILIILFLCAILIVAFAFVYPSLKSTENEANNLNSTNGNGAHNSNETNDSNITTITKVGNESGPFVMVGAQADTPNYSLENLGQLSDLIVFGTLIEIKPAAWSTPDGEEPAGVTRSSGVFEDGTPYQMISIKLKPDEMIYTDLIFEIEDTYKGNETSGKVAIRVIGGEYSDISFPNPSESVDLRQFKEGDKYIVCLVNDRGPLKDIEPKHYSLREKLPLQDDGTFFYKNKNVTIEDVKNAIP</sequence>
<proteinExistence type="predicted"/>
<dbReference type="AlphaFoldDB" id="A0AAE4SEL1"/>
<reference evidence="1" key="1">
    <citation type="submission" date="2023-06" db="EMBL/GenBank/DDBJ databases">
        <title>Genome sequence of Methanosarcinaceae archaeon Ag5.</title>
        <authorList>
            <person name="Protasov E."/>
            <person name="Platt K."/>
            <person name="Poehlein A."/>
            <person name="Daniel R."/>
            <person name="Brune A."/>
        </authorList>
    </citation>
    <scope>NUCLEOTIDE SEQUENCE</scope>
    <source>
        <strain evidence="1">Ag5</strain>
    </source>
</reference>